<gene>
    <name evidence="2" type="ORF">CJ030_MR3G015839</name>
</gene>
<name>A0A6A1W8E4_9ROSI</name>
<protein>
    <submittedName>
        <fullName evidence="2">Uncharacterized protein</fullName>
    </submittedName>
</protein>
<dbReference type="Proteomes" id="UP000516437">
    <property type="component" value="Chromosome 3"/>
</dbReference>
<evidence type="ECO:0000313" key="3">
    <source>
        <dbReference type="Proteomes" id="UP000516437"/>
    </source>
</evidence>
<dbReference type="AlphaFoldDB" id="A0A6A1W8E4"/>
<proteinExistence type="predicted"/>
<evidence type="ECO:0000313" key="2">
    <source>
        <dbReference type="EMBL" id="KAB1220586.1"/>
    </source>
</evidence>
<comment type="caution">
    <text evidence="2">The sequence shown here is derived from an EMBL/GenBank/DDBJ whole genome shotgun (WGS) entry which is preliminary data.</text>
</comment>
<keyword evidence="3" id="KW-1185">Reference proteome</keyword>
<reference evidence="2 3" key="1">
    <citation type="journal article" date="2019" name="Plant Biotechnol. J.">
        <title>The red bayberry genome and genetic basis of sex determination.</title>
        <authorList>
            <person name="Jia H.M."/>
            <person name="Jia H.J."/>
            <person name="Cai Q.L."/>
            <person name="Wang Y."/>
            <person name="Zhao H.B."/>
            <person name="Yang W.F."/>
            <person name="Wang G.Y."/>
            <person name="Li Y.H."/>
            <person name="Zhan D.L."/>
            <person name="Shen Y.T."/>
            <person name="Niu Q.F."/>
            <person name="Chang L."/>
            <person name="Qiu J."/>
            <person name="Zhao L."/>
            <person name="Xie H.B."/>
            <person name="Fu W.Y."/>
            <person name="Jin J."/>
            <person name="Li X.W."/>
            <person name="Jiao Y."/>
            <person name="Zhou C.C."/>
            <person name="Tu T."/>
            <person name="Chai C.Y."/>
            <person name="Gao J.L."/>
            <person name="Fan L.J."/>
            <person name="van de Weg E."/>
            <person name="Wang J.Y."/>
            <person name="Gao Z.S."/>
        </authorList>
    </citation>
    <scope>NUCLEOTIDE SEQUENCE [LARGE SCALE GENOMIC DNA]</scope>
    <source>
        <tissue evidence="2">Leaves</tissue>
    </source>
</reference>
<sequence>MGEVPQPPRCTARGGGGIPPPSAGRPVLGGQTPPVEGTSTGKGSGPVFISPISPISPGEKVEAEDADELNYLENTMSFDDTEPAEDEFETRVVNLSGETQVLNICGETQVLDDADCIENMGTQLLDELDNELPVILEVKELKFWVIVMCNLMTTQKEKCCVS</sequence>
<evidence type="ECO:0000256" key="1">
    <source>
        <dbReference type="SAM" id="MobiDB-lite"/>
    </source>
</evidence>
<dbReference type="OrthoDB" id="1828236at2759"/>
<dbReference type="EMBL" id="RXIC02000021">
    <property type="protein sequence ID" value="KAB1220586.1"/>
    <property type="molecule type" value="Genomic_DNA"/>
</dbReference>
<feature type="region of interest" description="Disordered" evidence="1">
    <location>
        <begin position="1"/>
        <end position="60"/>
    </location>
</feature>
<accession>A0A6A1W8E4</accession>
<organism evidence="2 3">
    <name type="scientific">Morella rubra</name>
    <name type="common">Chinese bayberry</name>
    <dbReference type="NCBI Taxonomy" id="262757"/>
    <lineage>
        <taxon>Eukaryota</taxon>
        <taxon>Viridiplantae</taxon>
        <taxon>Streptophyta</taxon>
        <taxon>Embryophyta</taxon>
        <taxon>Tracheophyta</taxon>
        <taxon>Spermatophyta</taxon>
        <taxon>Magnoliopsida</taxon>
        <taxon>eudicotyledons</taxon>
        <taxon>Gunneridae</taxon>
        <taxon>Pentapetalae</taxon>
        <taxon>rosids</taxon>
        <taxon>fabids</taxon>
        <taxon>Fagales</taxon>
        <taxon>Myricaceae</taxon>
        <taxon>Morella</taxon>
    </lineage>
</organism>